<name>A0ABM5NEQ1_LIBAS</name>
<dbReference type="Proteomes" id="UP000011820">
    <property type="component" value="Chromosome"/>
</dbReference>
<keyword evidence="7" id="KW-1185">Reference proteome</keyword>
<protein>
    <recommendedName>
        <fullName evidence="8">Disulfide bond formation protein B</fullName>
    </recommendedName>
</protein>
<dbReference type="PIRSF" id="PIRSF033913">
    <property type="entry name" value="S-S_format_DsbB"/>
    <property type="match status" value="1"/>
</dbReference>
<dbReference type="Gene3D" id="1.20.1550.10">
    <property type="entry name" value="DsbB-like"/>
    <property type="match status" value="1"/>
</dbReference>
<dbReference type="EMBL" id="CP004005">
    <property type="protein sequence ID" value="AGH16603.1"/>
    <property type="molecule type" value="Genomic_DNA"/>
</dbReference>
<evidence type="ECO:0000256" key="3">
    <source>
        <dbReference type="ARBA" id="ARBA00022989"/>
    </source>
</evidence>
<keyword evidence="3 5" id="KW-1133">Transmembrane helix</keyword>
<reference evidence="6 7" key="1">
    <citation type="journal article" date="2013" name="Genome Announc.">
        <title>Complete Genome Sequence of a Chinese Strain of 'Candidatus Liberibacter asiaticus'.</title>
        <authorList>
            <person name="Lin H."/>
            <person name="Han C.S."/>
            <person name="Liu B."/>
            <person name="Lou B."/>
            <person name="Bai X."/>
            <person name="Deng C."/>
            <person name="Civerolo E.L."/>
            <person name="Gupta G."/>
        </authorList>
    </citation>
    <scope>NUCLEOTIDE SEQUENCE [LARGE SCALE GENOMIC DNA]</scope>
    <source>
        <strain evidence="7">gxpsy</strain>
    </source>
</reference>
<dbReference type="InterPro" id="IPR023380">
    <property type="entry name" value="DsbB-like_sf"/>
</dbReference>
<feature type="transmembrane region" description="Helical" evidence="5">
    <location>
        <begin position="118"/>
        <end position="138"/>
    </location>
</feature>
<evidence type="ECO:0008006" key="8">
    <source>
        <dbReference type="Google" id="ProtNLM"/>
    </source>
</evidence>
<dbReference type="InterPro" id="IPR003752">
    <property type="entry name" value="DiS_bond_form_DsbB/BdbC"/>
</dbReference>
<feature type="transmembrane region" description="Helical" evidence="5">
    <location>
        <begin position="47"/>
        <end position="68"/>
    </location>
</feature>
<dbReference type="InterPro" id="IPR024199">
    <property type="entry name" value="Uncharacterised_DsbB"/>
</dbReference>
<proteinExistence type="predicted"/>
<dbReference type="SUPFAM" id="SSF158442">
    <property type="entry name" value="DsbB-like"/>
    <property type="match status" value="1"/>
</dbReference>
<evidence type="ECO:0000313" key="6">
    <source>
        <dbReference type="EMBL" id="AGH16603.1"/>
    </source>
</evidence>
<comment type="subcellular location">
    <subcellularLocation>
        <location evidence="1">Membrane</location>
        <topology evidence="1">Multi-pass membrane protein</topology>
    </subcellularLocation>
</comment>
<organism evidence="6 7">
    <name type="scientific">Candidatus Liberibacter asiaticus str. gxpsy</name>
    <dbReference type="NCBI Taxonomy" id="1174529"/>
    <lineage>
        <taxon>Bacteria</taxon>
        <taxon>Pseudomonadati</taxon>
        <taxon>Pseudomonadota</taxon>
        <taxon>Alphaproteobacteria</taxon>
        <taxon>Hyphomicrobiales</taxon>
        <taxon>Rhizobiaceae</taxon>
        <taxon>Liberibacter</taxon>
    </lineage>
</organism>
<evidence type="ECO:0000256" key="4">
    <source>
        <dbReference type="ARBA" id="ARBA00023136"/>
    </source>
</evidence>
<gene>
    <name evidence="6" type="ORF">WSI_01165</name>
</gene>
<evidence type="ECO:0000256" key="2">
    <source>
        <dbReference type="ARBA" id="ARBA00022692"/>
    </source>
</evidence>
<evidence type="ECO:0000313" key="7">
    <source>
        <dbReference type="Proteomes" id="UP000011820"/>
    </source>
</evidence>
<evidence type="ECO:0000256" key="1">
    <source>
        <dbReference type="ARBA" id="ARBA00004141"/>
    </source>
</evidence>
<accession>A0ABM5NEQ1</accession>
<sequence>MIQHVGGYPPCDLCIQEQKIYYFGFLIALVADLSTRNHNSYWSTRLLLMTLGLLMFFNMTISVIHVGIECGIWEKNAICMNNSKIESITSTVDLLTQMEQENIPSCNKTTLYVLGLSLAFWNIIVSFFLSFITSIAMLKISRKK</sequence>
<keyword evidence="2 5" id="KW-0812">Transmembrane</keyword>
<dbReference type="Pfam" id="PF02600">
    <property type="entry name" value="DsbB"/>
    <property type="match status" value="1"/>
</dbReference>
<evidence type="ECO:0000256" key="5">
    <source>
        <dbReference type="SAM" id="Phobius"/>
    </source>
</evidence>
<keyword evidence="4 5" id="KW-0472">Membrane</keyword>